<protein>
    <submittedName>
        <fullName evidence="2">Uncharacterized protein</fullName>
    </submittedName>
</protein>
<name>A0A915K7F5_ROMCU</name>
<accession>A0A915K7F5</accession>
<sequence length="118" mass="13205">MQSMEMHVSALHFDVAVWEPASSALGRLGAGVGFFGVKLLFSPLRFRRLTISSEKLYKTLSLLIKLFYCILHACGKAVQSGEHTIEIDFVISSKAAFAETTTYFDRFKMIGYKFSAKP</sequence>
<evidence type="ECO:0000313" key="2">
    <source>
        <dbReference type="WBParaSite" id="nRc.2.0.1.t34114-RA"/>
    </source>
</evidence>
<dbReference type="Proteomes" id="UP000887565">
    <property type="component" value="Unplaced"/>
</dbReference>
<evidence type="ECO:0000313" key="1">
    <source>
        <dbReference type="Proteomes" id="UP000887565"/>
    </source>
</evidence>
<organism evidence="1 2">
    <name type="scientific">Romanomermis culicivorax</name>
    <name type="common">Nematode worm</name>
    <dbReference type="NCBI Taxonomy" id="13658"/>
    <lineage>
        <taxon>Eukaryota</taxon>
        <taxon>Metazoa</taxon>
        <taxon>Ecdysozoa</taxon>
        <taxon>Nematoda</taxon>
        <taxon>Enoplea</taxon>
        <taxon>Dorylaimia</taxon>
        <taxon>Mermithida</taxon>
        <taxon>Mermithoidea</taxon>
        <taxon>Mermithidae</taxon>
        <taxon>Romanomermis</taxon>
    </lineage>
</organism>
<dbReference type="AlphaFoldDB" id="A0A915K7F5"/>
<proteinExistence type="predicted"/>
<dbReference type="WBParaSite" id="nRc.2.0.1.t34114-RA">
    <property type="protein sequence ID" value="nRc.2.0.1.t34114-RA"/>
    <property type="gene ID" value="nRc.2.0.1.g34114"/>
</dbReference>
<keyword evidence="1" id="KW-1185">Reference proteome</keyword>
<reference evidence="2" key="1">
    <citation type="submission" date="2022-11" db="UniProtKB">
        <authorList>
            <consortium name="WormBaseParasite"/>
        </authorList>
    </citation>
    <scope>IDENTIFICATION</scope>
</reference>